<dbReference type="Gene3D" id="1.20.1280.50">
    <property type="match status" value="1"/>
</dbReference>
<dbReference type="EMBL" id="JALJOQ010000196">
    <property type="protein sequence ID" value="KAK9790146.1"/>
    <property type="molecule type" value="Genomic_DNA"/>
</dbReference>
<gene>
    <name evidence="2" type="ORF">WJX73_008899</name>
</gene>
<evidence type="ECO:0000313" key="2">
    <source>
        <dbReference type="EMBL" id="KAK9790146.1"/>
    </source>
</evidence>
<sequence>MALSLPTEIINKILKLLAFEDKVNLHLVCKTWNALLRHPSDSVWGSVRVDDRRLRQVYKAPSTHSFKECVQKFEPISRWLQIRSSGITAVQVFRFDCAKPDETQGRNRQLTALLACMSSVPVDMSLKVFSKGDRHLFLENFSGGPLNHLQNIAP</sequence>
<dbReference type="Proteomes" id="UP001465755">
    <property type="component" value="Unassembled WGS sequence"/>
</dbReference>
<evidence type="ECO:0000313" key="3">
    <source>
        <dbReference type="Proteomes" id="UP001465755"/>
    </source>
</evidence>
<dbReference type="Pfam" id="PF12937">
    <property type="entry name" value="F-box-like"/>
    <property type="match status" value="1"/>
</dbReference>
<accession>A0AAW1NR80</accession>
<name>A0AAW1NR80_9CHLO</name>
<protein>
    <recommendedName>
        <fullName evidence="1">F-box domain-containing protein</fullName>
    </recommendedName>
</protein>
<dbReference type="SMART" id="SM00256">
    <property type="entry name" value="FBOX"/>
    <property type="match status" value="1"/>
</dbReference>
<organism evidence="2 3">
    <name type="scientific">Symbiochloris irregularis</name>
    <dbReference type="NCBI Taxonomy" id="706552"/>
    <lineage>
        <taxon>Eukaryota</taxon>
        <taxon>Viridiplantae</taxon>
        <taxon>Chlorophyta</taxon>
        <taxon>core chlorophytes</taxon>
        <taxon>Trebouxiophyceae</taxon>
        <taxon>Trebouxiales</taxon>
        <taxon>Trebouxiaceae</taxon>
        <taxon>Symbiochloris</taxon>
    </lineage>
</organism>
<dbReference type="AlphaFoldDB" id="A0AAW1NR80"/>
<comment type="caution">
    <text evidence="2">The sequence shown here is derived from an EMBL/GenBank/DDBJ whole genome shotgun (WGS) entry which is preliminary data.</text>
</comment>
<feature type="domain" description="F-box" evidence="1">
    <location>
        <begin position="1"/>
        <end position="47"/>
    </location>
</feature>
<proteinExistence type="predicted"/>
<dbReference type="PROSITE" id="PS50181">
    <property type="entry name" value="FBOX"/>
    <property type="match status" value="1"/>
</dbReference>
<dbReference type="InterPro" id="IPR036047">
    <property type="entry name" value="F-box-like_dom_sf"/>
</dbReference>
<evidence type="ECO:0000259" key="1">
    <source>
        <dbReference type="PROSITE" id="PS50181"/>
    </source>
</evidence>
<dbReference type="SUPFAM" id="SSF81383">
    <property type="entry name" value="F-box domain"/>
    <property type="match status" value="1"/>
</dbReference>
<dbReference type="InterPro" id="IPR001810">
    <property type="entry name" value="F-box_dom"/>
</dbReference>
<keyword evidence="3" id="KW-1185">Reference proteome</keyword>
<reference evidence="2 3" key="1">
    <citation type="journal article" date="2024" name="Nat. Commun.">
        <title>Phylogenomics reveals the evolutionary origins of lichenization in chlorophyte algae.</title>
        <authorList>
            <person name="Puginier C."/>
            <person name="Libourel C."/>
            <person name="Otte J."/>
            <person name="Skaloud P."/>
            <person name="Haon M."/>
            <person name="Grisel S."/>
            <person name="Petersen M."/>
            <person name="Berrin J.G."/>
            <person name="Delaux P.M."/>
            <person name="Dal Grande F."/>
            <person name="Keller J."/>
        </authorList>
    </citation>
    <scope>NUCLEOTIDE SEQUENCE [LARGE SCALE GENOMIC DNA]</scope>
    <source>
        <strain evidence="2 3">SAG 2036</strain>
    </source>
</reference>
<dbReference type="CDD" id="cd09917">
    <property type="entry name" value="F-box_SF"/>
    <property type="match status" value="1"/>
</dbReference>